<reference evidence="2 3" key="1">
    <citation type="submission" date="2016-10" db="EMBL/GenBank/DDBJ databases">
        <authorList>
            <person name="de Groot N.N."/>
        </authorList>
    </citation>
    <scope>NUCLEOTIDE SEQUENCE [LARGE SCALE GENOMIC DNA]</scope>
    <source>
        <strain evidence="2 3">IBRC-M 10780</strain>
    </source>
</reference>
<dbReference type="Proteomes" id="UP000198618">
    <property type="component" value="Unassembled WGS sequence"/>
</dbReference>
<dbReference type="EMBL" id="FOHE01000001">
    <property type="protein sequence ID" value="SES63688.1"/>
    <property type="molecule type" value="Genomic_DNA"/>
</dbReference>
<evidence type="ECO:0000256" key="1">
    <source>
        <dbReference type="SAM" id="Phobius"/>
    </source>
</evidence>
<evidence type="ECO:0000313" key="3">
    <source>
        <dbReference type="Proteomes" id="UP000198618"/>
    </source>
</evidence>
<organism evidence="2 3">
    <name type="scientific">Oceanobacillus limi</name>
    <dbReference type="NCBI Taxonomy" id="930131"/>
    <lineage>
        <taxon>Bacteria</taxon>
        <taxon>Bacillati</taxon>
        <taxon>Bacillota</taxon>
        <taxon>Bacilli</taxon>
        <taxon>Bacillales</taxon>
        <taxon>Bacillaceae</taxon>
        <taxon>Oceanobacillus</taxon>
    </lineage>
</organism>
<keyword evidence="1" id="KW-1133">Transmembrane helix</keyword>
<feature type="transmembrane region" description="Helical" evidence="1">
    <location>
        <begin position="105"/>
        <end position="125"/>
    </location>
</feature>
<name>A0A1H9Y494_9BACI</name>
<sequence length="144" mass="16427">MIKRKILTMLFAIPVSLFVIFAVFFGEWKQPFELVVMTGAFSLILSPIIILYGAPVSFLSEYLSKRFTANKRIAVAFVIHILFGVAFGIIFPFDASFSLFGVKMDLAIIFASITALFFWAIDELLRKNNFHTRLRCKCCYSFAK</sequence>
<dbReference type="AlphaFoldDB" id="A0A1H9Y494"/>
<keyword evidence="1" id="KW-0472">Membrane</keyword>
<feature type="transmembrane region" description="Helical" evidence="1">
    <location>
        <begin position="73"/>
        <end position="93"/>
    </location>
</feature>
<keyword evidence="3" id="KW-1185">Reference proteome</keyword>
<dbReference type="OrthoDB" id="2971980at2"/>
<dbReference type="RefSeq" id="WP_090865880.1">
    <property type="nucleotide sequence ID" value="NZ_FOHE01000001.1"/>
</dbReference>
<proteinExistence type="predicted"/>
<keyword evidence="1" id="KW-0812">Transmembrane</keyword>
<feature type="transmembrane region" description="Helical" evidence="1">
    <location>
        <begin position="7"/>
        <end position="26"/>
    </location>
</feature>
<accession>A0A1H9Y494</accession>
<evidence type="ECO:0000313" key="2">
    <source>
        <dbReference type="EMBL" id="SES63688.1"/>
    </source>
</evidence>
<gene>
    <name evidence="2" type="ORF">SAMN05216389_101184</name>
</gene>
<dbReference type="STRING" id="930131.SAMN05216389_101184"/>
<feature type="transmembrane region" description="Helical" evidence="1">
    <location>
        <begin position="32"/>
        <end position="52"/>
    </location>
</feature>
<protein>
    <submittedName>
        <fullName evidence="2">Uncharacterized protein</fullName>
    </submittedName>
</protein>